<accession>A0A367ZQP5</accession>
<proteinExistence type="predicted"/>
<name>A0A367ZQP5_9BACT</name>
<comment type="caution">
    <text evidence="1">The sequence shown here is derived from an EMBL/GenBank/DDBJ whole genome shotgun (WGS) entry which is preliminary data.</text>
</comment>
<organism evidence="1 2">
    <name type="scientific">Candidatus Ozemobacter sibiricus</name>
    <dbReference type="NCBI Taxonomy" id="2268124"/>
    <lineage>
        <taxon>Bacteria</taxon>
        <taxon>Candidatus Ozemobacteria</taxon>
        <taxon>Candidatus Ozemobacterales</taxon>
        <taxon>Candidatus Ozemobacteraceae</taxon>
        <taxon>Candidatus Ozemobacter</taxon>
    </lineage>
</organism>
<reference evidence="1 2" key="1">
    <citation type="submission" date="2018-05" db="EMBL/GenBank/DDBJ databases">
        <title>A metagenomic window into the 2 km-deep terrestrial subsurface aquifer revealed taxonomically and functionally diverse microbial community comprising novel uncultured bacterial lineages.</title>
        <authorList>
            <person name="Kadnikov V.V."/>
            <person name="Mardanov A.V."/>
            <person name="Beletsky A.V."/>
            <person name="Banks D."/>
            <person name="Pimenov N.V."/>
            <person name="Frank Y.A."/>
            <person name="Karnachuk O.V."/>
            <person name="Ravin N.V."/>
        </authorList>
    </citation>
    <scope>NUCLEOTIDE SEQUENCE [LARGE SCALE GENOMIC DNA]</scope>
    <source>
        <strain evidence="1">BY5</strain>
    </source>
</reference>
<dbReference type="Proteomes" id="UP000252355">
    <property type="component" value="Unassembled WGS sequence"/>
</dbReference>
<dbReference type="AlphaFoldDB" id="A0A367ZQP5"/>
<dbReference type="EMBL" id="QOQW01000006">
    <property type="protein sequence ID" value="RCK80474.1"/>
    <property type="molecule type" value="Genomic_DNA"/>
</dbReference>
<evidence type="ECO:0000313" key="2">
    <source>
        <dbReference type="Proteomes" id="UP000252355"/>
    </source>
</evidence>
<sequence>MFTFSEKTGGRDCRRIGLVQRLFRLAKVAEGPPGQKMSAIVPQSLE</sequence>
<evidence type="ECO:0000313" key="1">
    <source>
        <dbReference type="EMBL" id="RCK80474.1"/>
    </source>
</evidence>
<protein>
    <submittedName>
        <fullName evidence="1">Uncharacterized protein</fullName>
    </submittedName>
</protein>
<gene>
    <name evidence="1" type="ORF">OZSIB_3220</name>
</gene>